<accession>I0GY16</accession>
<dbReference type="KEGG" id="ams:AMIS_4330"/>
<dbReference type="RefSeq" id="WP_014440553.1">
    <property type="nucleotide sequence ID" value="NC_017093.1"/>
</dbReference>
<keyword evidence="5" id="KW-1185">Reference proteome</keyword>
<feature type="signal peptide" evidence="3">
    <location>
        <begin position="1"/>
        <end position="31"/>
    </location>
</feature>
<dbReference type="EMBL" id="AP012319">
    <property type="protein sequence ID" value="BAL85653.1"/>
    <property type="molecule type" value="Genomic_DNA"/>
</dbReference>
<evidence type="ECO:0000256" key="3">
    <source>
        <dbReference type="SAM" id="SignalP"/>
    </source>
</evidence>
<dbReference type="Pfam" id="PF00353">
    <property type="entry name" value="HemolysinCabind"/>
    <property type="match status" value="7"/>
</dbReference>
<dbReference type="GO" id="GO:0005576">
    <property type="term" value="C:extracellular region"/>
    <property type="evidence" value="ECO:0007669"/>
    <property type="project" value="UniProtKB-SubCell"/>
</dbReference>
<dbReference type="InterPro" id="IPR001343">
    <property type="entry name" value="Hemolysn_Ca-bd"/>
</dbReference>
<dbReference type="Gene3D" id="2.150.10.10">
    <property type="entry name" value="Serralysin-like metalloprotease, C-terminal"/>
    <property type="match status" value="4"/>
</dbReference>
<reference evidence="4 5" key="1">
    <citation type="submission" date="2012-02" db="EMBL/GenBank/DDBJ databases">
        <title>Complete genome sequence of Actinoplanes missouriensis 431 (= NBRC 102363).</title>
        <authorList>
            <person name="Ohnishi Y."/>
            <person name="Ishikawa J."/>
            <person name="Sekine M."/>
            <person name="Hosoyama A."/>
            <person name="Harada T."/>
            <person name="Narita H."/>
            <person name="Hata T."/>
            <person name="Konno Y."/>
            <person name="Tutikane K."/>
            <person name="Fujita N."/>
            <person name="Horinouchi S."/>
            <person name="Hayakawa M."/>
        </authorList>
    </citation>
    <scope>NUCLEOTIDE SEQUENCE [LARGE SCALE GENOMIC DNA]</scope>
    <source>
        <strain evidence="5">ATCC 14538 / DSM 43046 / CBS 188.64 / JCM 3121 / NBRC 102363 / NCIMB 12654 / NRRL B-3342 / UNCC 431</strain>
    </source>
</reference>
<dbReference type="eggNOG" id="COG2931">
    <property type="taxonomic scope" value="Bacteria"/>
</dbReference>
<evidence type="ECO:0000256" key="1">
    <source>
        <dbReference type="ARBA" id="ARBA00004613"/>
    </source>
</evidence>
<dbReference type="STRING" id="512565.AMIS_4330"/>
<evidence type="ECO:0000256" key="2">
    <source>
        <dbReference type="ARBA" id="ARBA00022525"/>
    </source>
</evidence>
<dbReference type="PANTHER" id="PTHR38340">
    <property type="entry name" value="S-LAYER PROTEIN"/>
    <property type="match status" value="1"/>
</dbReference>
<dbReference type="SUPFAM" id="SSF51120">
    <property type="entry name" value="beta-Roll"/>
    <property type="match status" value="2"/>
</dbReference>
<dbReference type="GO" id="GO:0005509">
    <property type="term" value="F:calcium ion binding"/>
    <property type="evidence" value="ECO:0007669"/>
    <property type="project" value="InterPro"/>
</dbReference>
<feature type="chain" id="PRO_5003627532" description="Calcium-binding protein" evidence="3">
    <location>
        <begin position="32"/>
        <end position="505"/>
    </location>
</feature>
<dbReference type="InterPro" id="IPR011049">
    <property type="entry name" value="Serralysin-like_metalloprot_C"/>
</dbReference>
<dbReference type="AlphaFoldDB" id="I0GY16"/>
<dbReference type="InterPro" id="IPR050557">
    <property type="entry name" value="RTX_toxin/Mannuronan_C5-epim"/>
</dbReference>
<dbReference type="InterPro" id="IPR018511">
    <property type="entry name" value="Hemolysin-typ_Ca-bd_CS"/>
</dbReference>
<name>I0GY16_ACTM4</name>
<dbReference type="Proteomes" id="UP000007882">
    <property type="component" value="Chromosome"/>
</dbReference>
<protein>
    <recommendedName>
        <fullName evidence="6">Calcium-binding protein</fullName>
    </recommendedName>
</protein>
<comment type="subcellular location">
    <subcellularLocation>
        <location evidence="1">Secreted</location>
    </subcellularLocation>
</comment>
<dbReference type="HOGENOM" id="CLU_042624_0_0_11"/>
<dbReference type="PRINTS" id="PR00313">
    <property type="entry name" value="CABNDNGRPT"/>
</dbReference>
<organism evidence="4 5">
    <name type="scientific">Actinoplanes missouriensis (strain ATCC 14538 / DSM 43046 / CBS 188.64 / JCM 3121 / NBRC 102363 / NCIMB 12654 / NRRL B-3342 / UNCC 431)</name>
    <dbReference type="NCBI Taxonomy" id="512565"/>
    <lineage>
        <taxon>Bacteria</taxon>
        <taxon>Bacillati</taxon>
        <taxon>Actinomycetota</taxon>
        <taxon>Actinomycetes</taxon>
        <taxon>Micromonosporales</taxon>
        <taxon>Micromonosporaceae</taxon>
        <taxon>Actinoplanes</taxon>
    </lineage>
</organism>
<evidence type="ECO:0000313" key="5">
    <source>
        <dbReference type="Proteomes" id="UP000007882"/>
    </source>
</evidence>
<dbReference type="PATRIC" id="fig|512565.3.peg.438"/>
<dbReference type="OrthoDB" id="3738669at2"/>
<evidence type="ECO:0008006" key="6">
    <source>
        <dbReference type="Google" id="ProtNLM"/>
    </source>
</evidence>
<gene>
    <name evidence="4" type="ordered locus">AMIS_4330</name>
</gene>
<keyword evidence="2" id="KW-0964">Secreted</keyword>
<dbReference type="PROSITE" id="PS00330">
    <property type="entry name" value="HEMOLYSIN_CALCIUM"/>
    <property type="match status" value="2"/>
</dbReference>
<proteinExistence type="predicted"/>
<sequence length="505" mass="50344">MSPSKWLTGAGAALLGPLTLTLGLTAAPAQAATGGVVRVVTDSTGAHVSYTAAASQTNSVSISRSGSKLVLDDRVAIKAGTGCKAVKGDRTRVICSSSRGWAGIRIAVGWGNDTVVNRTNVRLTADGGTGDDKLTGGSAVDGLLGGLGNDYLNGLGGNDSLSGNAGNDRLYGGDGNDSLNGHAGNDKLYGGAGNDGLSGDTGTDYLSGDTGNDVLDPGAGSDRSYGGAGVDRVVARQFTGPDADYLSGGTGEDTITYASRTTGVSITLDGVTGNDGAAGERDTLAADFEVLLGGRGSDRITGTDRAEKISAGAGDDVVNARGGNDVIVGEDGKDVIDAGSGNDKVTGDGRVYDVAYYGQDTLRGGTGFDMLYYPEAWETISIDLNGSAAGSGLNEGDIIDGSFEGAEASTGSGPVSFIGNEADNVFTGGGLSTTLHGRGGNDTLTAYAGGAKLYGEAGDDTLVVRGATGPTDEPNLLDGGDNATPAGDKCVTARIDRDSLVGCER</sequence>
<dbReference type="PANTHER" id="PTHR38340:SF1">
    <property type="entry name" value="S-LAYER PROTEIN"/>
    <property type="match status" value="1"/>
</dbReference>
<keyword evidence="3" id="KW-0732">Signal</keyword>
<evidence type="ECO:0000313" key="4">
    <source>
        <dbReference type="EMBL" id="BAL85653.1"/>
    </source>
</evidence>